<dbReference type="InterPro" id="IPR006034">
    <property type="entry name" value="Asparaginase/glutaminase-like"/>
</dbReference>
<comment type="caution">
    <text evidence="6">The sequence shown here is derived from an EMBL/GenBank/DDBJ whole genome shotgun (WGS) entry which is preliminary data.</text>
</comment>
<keyword evidence="2 6" id="KW-0378">Hydrolase</keyword>
<name>A0A1J5PW97_9ZZZZ</name>
<organism evidence="6">
    <name type="scientific">mine drainage metagenome</name>
    <dbReference type="NCBI Taxonomy" id="410659"/>
    <lineage>
        <taxon>unclassified sequences</taxon>
        <taxon>metagenomes</taxon>
        <taxon>ecological metagenomes</taxon>
    </lineage>
</organism>
<dbReference type="PANTHER" id="PTHR11707">
    <property type="entry name" value="L-ASPARAGINASE"/>
    <property type="match status" value="1"/>
</dbReference>
<dbReference type="SFLD" id="SFLDS00057">
    <property type="entry name" value="Glutaminase/Asparaginase"/>
    <property type="match status" value="1"/>
</dbReference>
<dbReference type="InterPro" id="IPR004550">
    <property type="entry name" value="AsnASE_II"/>
</dbReference>
<dbReference type="SUPFAM" id="SSF53774">
    <property type="entry name" value="Glutaminase/Asparaginase"/>
    <property type="match status" value="1"/>
</dbReference>
<dbReference type="InterPro" id="IPR027473">
    <property type="entry name" value="L-asparaginase_C"/>
</dbReference>
<dbReference type="GO" id="GO:0004067">
    <property type="term" value="F:asparaginase activity"/>
    <property type="evidence" value="ECO:0007669"/>
    <property type="project" value="UniProtKB-EC"/>
</dbReference>
<evidence type="ECO:0000256" key="3">
    <source>
        <dbReference type="SAM" id="MobiDB-lite"/>
    </source>
</evidence>
<evidence type="ECO:0000259" key="5">
    <source>
        <dbReference type="Pfam" id="PF17763"/>
    </source>
</evidence>
<dbReference type="Gene3D" id="3.40.50.40">
    <property type="match status" value="1"/>
</dbReference>
<feature type="compositionally biased region" description="Pro residues" evidence="3">
    <location>
        <begin position="207"/>
        <end position="216"/>
    </location>
</feature>
<sequence length="320" mass="33086">MSPRPVPNPLPEIVVLGTGGTIAGTATGDPSLPGYAAGVLSVDALLKDIPAVGRLATIHAEQVANIDSKDMGGAVWTHLALRVAHWLSQPQICACVITHGTDTLEETAYFLHLVHRSDKPVVLTAAMRPATALDADGPQNLLDAVRAAISPNTLGLGAICVLHGRVHGAHDVTKAQSRAVDAFSSGERGSLGRVSGDSIDLWRHPAPEPGAPFPVPNPADWPRVDLLFSHAGADGALLRDAMAASPASARPRGIVIAGTGNGTVHQHLEAAILDAQAKGVRAEIASRVGPLQGGLFDGLSAVKLRVRLMLELVAGNRGSQ</sequence>
<evidence type="ECO:0000259" key="4">
    <source>
        <dbReference type="Pfam" id="PF00710"/>
    </source>
</evidence>
<dbReference type="PROSITE" id="PS00917">
    <property type="entry name" value="ASN_GLN_ASE_2"/>
    <property type="match status" value="1"/>
</dbReference>
<dbReference type="Gene3D" id="3.40.50.1170">
    <property type="entry name" value="L-asparaginase, N-terminal domain"/>
    <property type="match status" value="1"/>
</dbReference>
<dbReference type="PROSITE" id="PS51732">
    <property type="entry name" value="ASN_GLN_ASE_3"/>
    <property type="match status" value="1"/>
</dbReference>
<dbReference type="FunFam" id="3.40.50.1170:FF:000001">
    <property type="entry name" value="L-asparaginase 2"/>
    <property type="match status" value="1"/>
</dbReference>
<dbReference type="PROSITE" id="PS00144">
    <property type="entry name" value="ASN_GLN_ASE_1"/>
    <property type="match status" value="1"/>
</dbReference>
<dbReference type="Pfam" id="PF17763">
    <property type="entry name" value="Asparaginase_C"/>
    <property type="match status" value="1"/>
</dbReference>
<dbReference type="PIRSF" id="PIRSF500176">
    <property type="entry name" value="L_ASNase"/>
    <property type="match status" value="1"/>
</dbReference>
<dbReference type="InterPro" id="IPR027474">
    <property type="entry name" value="L-asparaginase_N"/>
</dbReference>
<dbReference type="InterPro" id="IPR020827">
    <property type="entry name" value="Asparaginase/glutaminase_AS1"/>
</dbReference>
<dbReference type="PANTHER" id="PTHR11707:SF28">
    <property type="entry name" value="60 KDA LYSOPHOSPHOLIPASE"/>
    <property type="match status" value="1"/>
</dbReference>
<dbReference type="InterPro" id="IPR040919">
    <property type="entry name" value="Asparaginase_C"/>
</dbReference>
<feature type="region of interest" description="Disordered" evidence="3">
    <location>
        <begin position="186"/>
        <end position="216"/>
    </location>
</feature>
<protein>
    <submittedName>
        <fullName evidence="6">L-asparaginase</fullName>
        <ecNumber evidence="6">3.5.1.1</ecNumber>
    </submittedName>
</protein>
<accession>A0A1J5PW97</accession>
<comment type="similarity">
    <text evidence="1">Belongs to the asparaginase 1 family.</text>
</comment>
<dbReference type="CDD" id="cd08964">
    <property type="entry name" value="L-asparaginase_II"/>
    <property type="match status" value="1"/>
</dbReference>
<evidence type="ECO:0000256" key="2">
    <source>
        <dbReference type="ARBA" id="ARBA00022801"/>
    </source>
</evidence>
<gene>
    <name evidence="6" type="primary">ansA_2</name>
    <name evidence="6" type="ORF">GALL_425580</name>
</gene>
<dbReference type="EMBL" id="MLJW01002062">
    <property type="protein sequence ID" value="OIQ75769.1"/>
    <property type="molecule type" value="Genomic_DNA"/>
</dbReference>
<dbReference type="GO" id="GO:0006528">
    <property type="term" value="P:asparagine metabolic process"/>
    <property type="evidence" value="ECO:0007669"/>
    <property type="project" value="InterPro"/>
</dbReference>
<dbReference type="Pfam" id="PF00710">
    <property type="entry name" value="Asparaginase"/>
    <property type="match status" value="1"/>
</dbReference>
<dbReference type="InterPro" id="IPR027475">
    <property type="entry name" value="Asparaginase/glutaminase_AS2"/>
</dbReference>
<proteinExistence type="inferred from homology"/>
<feature type="domain" description="Asparaginase/glutaminase C-terminal" evidence="5">
    <location>
        <begin position="223"/>
        <end position="288"/>
    </location>
</feature>
<evidence type="ECO:0000256" key="1">
    <source>
        <dbReference type="ARBA" id="ARBA00010518"/>
    </source>
</evidence>
<reference evidence="6" key="1">
    <citation type="submission" date="2016-10" db="EMBL/GenBank/DDBJ databases">
        <title>Sequence of Gallionella enrichment culture.</title>
        <authorList>
            <person name="Poehlein A."/>
            <person name="Muehling M."/>
            <person name="Daniel R."/>
        </authorList>
    </citation>
    <scope>NUCLEOTIDE SEQUENCE</scope>
</reference>
<dbReference type="PIRSF" id="PIRSF001220">
    <property type="entry name" value="L-ASNase_gatD"/>
    <property type="match status" value="1"/>
</dbReference>
<dbReference type="SMART" id="SM00870">
    <property type="entry name" value="Asparaginase"/>
    <property type="match status" value="1"/>
</dbReference>
<dbReference type="InterPro" id="IPR036152">
    <property type="entry name" value="Asp/glu_Ase-like_sf"/>
</dbReference>
<evidence type="ECO:0000313" key="6">
    <source>
        <dbReference type="EMBL" id="OIQ75769.1"/>
    </source>
</evidence>
<feature type="domain" description="L-asparaginase N-terminal" evidence="4">
    <location>
        <begin position="13"/>
        <end position="204"/>
    </location>
</feature>
<dbReference type="EC" id="3.5.1.1" evidence="6"/>
<dbReference type="AlphaFoldDB" id="A0A1J5PW97"/>
<dbReference type="InterPro" id="IPR037152">
    <property type="entry name" value="L-asparaginase_N_sf"/>
</dbReference>
<dbReference type="PRINTS" id="PR00139">
    <property type="entry name" value="ASNGLNASE"/>
</dbReference>